<dbReference type="InterPro" id="IPR046373">
    <property type="entry name" value="Acyl-CoA_Oxase/DH_mid-dom_sf"/>
</dbReference>
<dbReference type="Gene3D" id="2.40.110.10">
    <property type="entry name" value="Butyryl-CoA Dehydrogenase, subunit A, domain 2"/>
    <property type="match status" value="1"/>
</dbReference>
<dbReference type="SUPFAM" id="SSF47203">
    <property type="entry name" value="Acyl-CoA dehydrogenase C-terminal domain-like"/>
    <property type="match status" value="1"/>
</dbReference>
<dbReference type="PANTHER" id="PTHR43292:SF4">
    <property type="entry name" value="ACYL-COA DEHYDROGENASE FADE34"/>
    <property type="match status" value="1"/>
</dbReference>
<dbReference type="InterPro" id="IPR036250">
    <property type="entry name" value="AcylCo_DH-like_C"/>
</dbReference>
<dbReference type="AlphaFoldDB" id="A0A6J7RX39"/>
<keyword evidence="4" id="KW-0274">FAD</keyword>
<dbReference type="InterPro" id="IPR009075">
    <property type="entry name" value="AcylCo_DH/oxidase_C"/>
</dbReference>
<dbReference type="InterPro" id="IPR009100">
    <property type="entry name" value="AcylCoA_DH/oxidase_NM_dom_sf"/>
</dbReference>
<feature type="domain" description="Acyl-CoA dehydrogenase/oxidase N-terminal" evidence="8">
    <location>
        <begin position="39"/>
        <end position="121"/>
    </location>
</feature>
<proteinExistence type="inferred from homology"/>
<feature type="domain" description="Acyl-CoA dehydrogenase/oxidase C-terminal" evidence="6">
    <location>
        <begin position="235"/>
        <end position="392"/>
    </location>
</feature>
<dbReference type="InterPro" id="IPR052161">
    <property type="entry name" value="Mycobact_Acyl-CoA_DH"/>
</dbReference>
<evidence type="ECO:0000256" key="5">
    <source>
        <dbReference type="ARBA" id="ARBA00023002"/>
    </source>
</evidence>
<dbReference type="InterPro" id="IPR037069">
    <property type="entry name" value="AcylCoA_DH/ox_N_sf"/>
</dbReference>
<gene>
    <name evidence="9" type="ORF">UFOPK4121_01636</name>
</gene>
<dbReference type="Pfam" id="PF00441">
    <property type="entry name" value="Acyl-CoA_dh_1"/>
    <property type="match status" value="1"/>
</dbReference>
<dbReference type="InterPro" id="IPR013786">
    <property type="entry name" value="AcylCoA_DH/ox_N"/>
</dbReference>
<protein>
    <submittedName>
        <fullName evidence="9">Unannotated protein</fullName>
    </submittedName>
</protein>
<accession>A0A6J7RX39</accession>
<evidence type="ECO:0000256" key="1">
    <source>
        <dbReference type="ARBA" id="ARBA00001974"/>
    </source>
</evidence>
<keyword evidence="5" id="KW-0560">Oxidoreductase</keyword>
<sequence length="397" mass="44267">MKLETSKIEEAFRAELTAWLDANSPERSVLSQPRRSSADLPDWARSWQRTLFDAGWLVPGWPAELGGRDADATEQMIYFEEMKRRMIPRTLNPQGLGIVAPSIRDYGTQEQKEKWLLPTLRAEIGWCLGMSEPGAGSDLAGLSTRAVLDGDQFIVNGQKVWTSGAHHADWCLCFVRTDSDVPKHKGISALVIDMKSPGIEARPFAELTEPDYTDFNEVFFTDVSVPKSHLLGDLNQGWALTQVSLGHERAMLWIDYAYDVMRALDALIELGNQPGADGRLLRDNQVFRSRVAGFHVDSEALTLMGYRGFSKFMRGSAAPEHSLLKLYGSETLQEILAYGSECKGVESLDSEVMGPQMWREGSWTTSYFRSFGGTIPGGTSDIQRNIIAERVLGLPRK</sequence>
<dbReference type="FunFam" id="2.40.110.10:FF:000011">
    <property type="entry name" value="Acyl-CoA dehydrogenase FadE34"/>
    <property type="match status" value="1"/>
</dbReference>
<dbReference type="Pfam" id="PF02771">
    <property type="entry name" value="Acyl-CoA_dh_N"/>
    <property type="match status" value="1"/>
</dbReference>
<evidence type="ECO:0000256" key="4">
    <source>
        <dbReference type="ARBA" id="ARBA00022827"/>
    </source>
</evidence>
<evidence type="ECO:0000259" key="7">
    <source>
        <dbReference type="Pfam" id="PF02770"/>
    </source>
</evidence>
<comment type="cofactor">
    <cofactor evidence="1">
        <name>FAD</name>
        <dbReference type="ChEBI" id="CHEBI:57692"/>
    </cofactor>
</comment>
<dbReference type="PANTHER" id="PTHR43292">
    <property type="entry name" value="ACYL-COA DEHYDROGENASE"/>
    <property type="match status" value="1"/>
</dbReference>
<evidence type="ECO:0000259" key="8">
    <source>
        <dbReference type="Pfam" id="PF02771"/>
    </source>
</evidence>
<dbReference type="GO" id="GO:0003995">
    <property type="term" value="F:acyl-CoA dehydrogenase activity"/>
    <property type="evidence" value="ECO:0007669"/>
    <property type="project" value="InterPro"/>
</dbReference>
<evidence type="ECO:0000256" key="2">
    <source>
        <dbReference type="ARBA" id="ARBA00009347"/>
    </source>
</evidence>
<dbReference type="GO" id="GO:0050660">
    <property type="term" value="F:flavin adenine dinucleotide binding"/>
    <property type="evidence" value="ECO:0007669"/>
    <property type="project" value="InterPro"/>
</dbReference>
<reference evidence="9" key="1">
    <citation type="submission" date="2020-05" db="EMBL/GenBank/DDBJ databases">
        <authorList>
            <person name="Chiriac C."/>
            <person name="Salcher M."/>
            <person name="Ghai R."/>
            <person name="Kavagutti S V."/>
        </authorList>
    </citation>
    <scope>NUCLEOTIDE SEQUENCE</scope>
</reference>
<evidence type="ECO:0000256" key="3">
    <source>
        <dbReference type="ARBA" id="ARBA00022630"/>
    </source>
</evidence>
<dbReference type="Pfam" id="PF02770">
    <property type="entry name" value="Acyl-CoA_dh_M"/>
    <property type="match status" value="1"/>
</dbReference>
<dbReference type="PROSITE" id="PS00072">
    <property type="entry name" value="ACYL_COA_DH_1"/>
    <property type="match status" value="1"/>
</dbReference>
<dbReference type="InterPro" id="IPR006091">
    <property type="entry name" value="Acyl-CoA_Oxase/DH_mid-dom"/>
</dbReference>
<keyword evidence="3" id="KW-0285">Flavoprotein</keyword>
<dbReference type="Gene3D" id="1.20.140.10">
    <property type="entry name" value="Butyryl-CoA Dehydrogenase, subunit A, domain 3"/>
    <property type="match status" value="1"/>
</dbReference>
<dbReference type="SUPFAM" id="SSF56645">
    <property type="entry name" value="Acyl-CoA dehydrogenase NM domain-like"/>
    <property type="match status" value="1"/>
</dbReference>
<dbReference type="GO" id="GO:0005886">
    <property type="term" value="C:plasma membrane"/>
    <property type="evidence" value="ECO:0007669"/>
    <property type="project" value="TreeGrafter"/>
</dbReference>
<feature type="domain" description="Acyl-CoA oxidase/dehydrogenase middle" evidence="7">
    <location>
        <begin position="127"/>
        <end position="223"/>
    </location>
</feature>
<dbReference type="Gene3D" id="1.10.540.10">
    <property type="entry name" value="Acyl-CoA dehydrogenase/oxidase, N-terminal domain"/>
    <property type="match status" value="1"/>
</dbReference>
<comment type="similarity">
    <text evidence="2">Belongs to the acyl-CoA dehydrogenase family.</text>
</comment>
<evidence type="ECO:0000259" key="6">
    <source>
        <dbReference type="Pfam" id="PF00441"/>
    </source>
</evidence>
<dbReference type="EMBL" id="CAFBPQ010000092">
    <property type="protein sequence ID" value="CAB5033484.1"/>
    <property type="molecule type" value="Genomic_DNA"/>
</dbReference>
<name>A0A6J7RX39_9ZZZZ</name>
<dbReference type="InterPro" id="IPR006089">
    <property type="entry name" value="Acyl-CoA_DH_CS"/>
</dbReference>
<evidence type="ECO:0000313" key="9">
    <source>
        <dbReference type="EMBL" id="CAB5033484.1"/>
    </source>
</evidence>
<organism evidence="9">
    <name type="scientific">freshwater metagenome</name>
    <dbReference type="NCBI Taxonomy" id="449393"/>
    <lineage>
        <taxon>unclassified sequences</taxon>
        <taxon>metagenomes</taxon>
        <taxon>ecological metagenomes</taxon>
    </lineage>
</organism>